<comment type="pathway">
    <text evidence="1">Protein modification; protein ubiquitination.</text>
</comment>
<gene>
    <name evidence="8" type="primary">fem1L</name>
</gene>
<comment type="similarity">
    <text evidence="5">Belongs to the fem-1 family.</text>
</comment>
<feature type="repeat" description="ANK" evidence="7">
    <location>
        <begin position="78"/>
        <end position="110"/>
    </location>
</feature>
<dbReference type="EMBL" id="AJ620109">
    <property type="protein sequence ID" value="CAF04075.1"/>
    <property type="molecule type" value="mRNA"/>
</dbReference>
<dbReference type="PANTHER" id="PTHR24173:SF78">
    <property type="entry name" value="PROTEIN FEM-1 HOMOLOG B"/>
    <property type="match status" value="1"/>
</dbReference>
<reference evidence="8" key="2">
    <citation type="journal article" date="2004" name="Int. J. Dev. Biol.">
        <title>Molecular markers for germ cell differentiation in the demosponge Suberites domuncula.</title>
        <authorList>
            <person name="Perovic-Ottstadt S."/>
            <person name="Cetkovic H."/>
            <person name="Gamulin V."/>
            <person name="Schroder H.C."/>
            <person name="Kropf H."/>
            <person name="Moss C."/>
            <person name="Korzhev M."/>
            <person name="Diehl-Seifert B."/>
            <person name="Muller I.M."/>
            <person name="Muller W.E.G."/>
        </authorList>
    </citation>
    <scope>NUCLEOTIDE SEQUENCE</scope>
</reference>
<evidence type="ECO:0000256" key="2">
    <source>
        <dbReference type="ARBA" id="ARBA00022737"/>
    </source>
</evidence>
<keyword evidence="2" id="KW-0677">Repeat</keyword>
<dbReference type="InterPro" id="IPR036770">
    <property type="entry name" value="Ankyrin_rpt-contain_sf"/>
</dbReference>
<evidence type="ECO:0000256" key="6">
    <source>
        <dbReference type="ARBA" id="ARBA00072197"/>
    </source>
</evidence>
<accession>Q5K4G6</accession>
<dbReference type="Gene3D" id="1.25.40.20">
    <property type="entry name" value="Ankyrin repeat-containing domain"/>
    <property type="match status" value="2"/>
</dbReference>
<feature type="repeat" description="ANK" evidence="7">
    <location>
        <begin position="111"/>
        <end position="143"/>
    </location>
</feature>
<feature type="repeat" description="ANK" evidence="7">
    <location>
        <begin position="177"/>
        <end position="203"/>
    </location>
</feature>
<dbReference type="Pfam" id="PF12796">
    <property type="entry name" value="Ank_2"/>
    <property type="match status" value="2"/>
</dbReference>
<dbReference type="SUPFAM" id="SSF48403">
    <property type="entry name" value="Ankyrin repeat"/>
    <property type="match status" value="2"/>
</dbReference>
<organism evidence="8">
    <name type="scientific">Suberites domuncula</name>
    <name type="common">Sponge</name>
    <dbReference type="NCBI Taxonomy" id="55567"/>
    <lineage>
        <taxon>Eukaryota</taxon>
        <taxon>Metazoa</taxon>
        <taxon>Porifera</taxon>
        <taxon>Demospongiae</taxon>
        <taxon>Heteroscleromorpha</taxon>
        <taxon>Suberitida</taxon>
        <taxon>Suberitidae</taxon>
        <taxon>Suberites</taxon>
    </lineage>
</organism>
<dbReference type="InterPro" id="IPR002110">
    <property type="entry name" value="Ankyrin_rpt"/>
</dbReference>
<protein>
    <recommendedName>
        <fullName evidence="6">Protein fem-1 homolog B</fullName>
    </recommendedName>
</protein>
<dbReference type="Pfam" id="PF00023">
    <property type="entry name" value="Ank"/>
    <property type="match status" value="1"/>
</dbReference>
<evidence type="ECO:0000256" key="3">
    <source>
        <dbReference type="ARBA" id="ARBA00022786"/>
    </source>
</evidence>
<name>Q5K4G6_SUBDO</name>
<dbReference type="PANTHER" id="PTHR24173">
    <property type="entry name" value="ANKYRIN REPEAT CONTAINING"/>
    <property type="match status" value="1"/>
</dbReference>
<proteinExistence type="evidence at transcript level"/>
<dbReference type="PROSITE" id="PS50297">
    <property type="entry name" value="ANK_REP_REGION"/>
    <property type="match status" value="5"/>
</dbReference>
<reference evidence="8" key="1">
    <citation type="submission" date="2003-12" db="EMBL/GenBank/DDBJ databases">
        <authorList>
            <person name="Mueller W.E.G."/>
        </authorList>
    </citation>
    <scope>NUCLEOTIDE SEQUENCE</scope>
</reference>
<evidence type="ECO:0000256" key="5">
    <source>
        <dbReference type="ARBA" id="ARBA00038500"/>
    </source>
</evidence>
<dbReference type="AlphaFoldDB" id="Q5K4G6"/>
<feature type="repeat" description="ANK" evidence="7">
    <location>
        <begin position="512"/>
        <end position="547"/>
    </location>
</feature>
<evidence type="ECO:0000313" key="8">
    <source>
        <dbReference type="EMBL" id="CAF04075.1"/>
    </source>
</evidence>
<feature type="repeat" description="ANK" evidence="7">
    <location>
        <begin position="144"/>
        <end position="176"/>
    </location>
</feature>
<keyword evidence="3" id="KW-0833">Ubl conjugation pathway</keyword>
<evidence type="ECO:0000256" key="7">
    <source>
        <dbReference type="PROSITE-ProRule" id="PRU00023"/>
    </source>
</evidence>
<evidence type="ECO:0000256" key="4">
    <source>
        <dbReference type="ARBA" id="ARBA00023043"/>
    </source>
</evidence>
<dbReference type="SMART" id="SM00248">
    <property type="entry name" value="ANK"/>
    <property type="match status" value="6"/>
</dbReference>
<evidence type="ECO:0000256" key="1">
    <source>
        <dbReference type="ARBA" id="ARBA00004906"/>
    </source>
</evidence>
<keyword evidence="4 7" id="KW-0040">ANK repeat</keyword>
<dbReference type="PROSITE" id="PS50088">
    <property type="entry name" value="ANK_REPEAT"/>
    <property type="match status" value="5"/>
</dbReference>
<sequence>MRTEGKLAEFCKHLENSPHTRKLFEERLQEPVVPKDQSPLVTTVISDRFNVFEYILEHYSLNIEQETSAVIEGGYPVEGATPLWTASTLGRLNFVKTLVKHGADIEHTTISKSTPLRGAAFDGHCDICEYLIECGADIDKPNQVGQSPLTIAAAMQKIDCVRLLIKKGANIKHRGHNGDTPLHVCVESGDVKIATLLVNAGAENVPNDVEFTPSILAACYGHQDVVMYLNKTFHLDAVEMYNCYCLLAAKEVLGGNDSAAEKWMTEAVSVRKTNLDLIGQLQADDVYDGIQEPLTLSDVQHIVQDESRMFFVSSIYCERILGRIHPTTAFYIRISGDMALAENRYQKCVDLWQRSLDFDNAARMAYELQITEDLLFAIRGFSIMASNGFIPPVQPHFKWGLKEFKLAHESKISEVSVVSCLFRMLAAWVRVCESIEDLQAQQKEKELIYEAAQDLIHAMDDNTCPLLIACLQNVPDHGSGAGKDVYSQKLPLGRVISLLIDHGCPIHCEDDNGNFPLHLAVMLKDESSPECIRTLIEYGAHTDAVNFNNKTALELAKSMDDPKPTTGVVAELSKASTHAFSLQCLASRAVIRNSVDYSRVLPAPLVRFVSWHERDQRGCGENNNTISSL</sequence>